<dbReference type="RefSeq" id="WP_285150105.1">
    <property type="nucleotide sequence ID" value="NZ_JASSOM010000072.1"/>
</dbReference>
<name>A0AAP4FXA3_9ENTR</name>
<dbReference type="NCBIfam" id="TIGR00616">
    <property type="entry name" value="rect"/>
    <property type="match status" value="1"/>
</dbReference>
<dbReference type="Pfam" id="PF03837">
    <property type="entry name" value="RecT"/>
    <property type="match status" value="1"/>
</dbReference>
<evidence type="ECO:0000313" key="1">
    <source>
        <dbReference type="EMBL" id="MDK9365379.1"/>
    </source>
</evidence>
<proteinExistence type="predicted"/>
<dbReference type="InterPro" id="IPR004590">
    <property type="entry name" value="ssDNA_annealing_RecT"/>
</dbReference>
<dbReference type="GO" id="GO:0003677">
    <property type="term" value="F:DNA binding"/>
    <property type="evidence" value="ECO:0007669"/>
    <property type="project" value="InterPro"/>
</dbReference>
<dbReference type="EMBL" id="JASSOM010000072">
    <property type="protein sequence ID" value="MDK9365379.1"/>
    <property type="molecule type" value="Genomic_DNA"/>
</dbReference>
<dbReference type="AlphaFoldDB" id="A0AAP4FXA3"/>
<dbReference type="InterPro" id="IPR018330">
    <property type="entry name" value="RecT_fam"/>
</dbReference>
<organism evidence="1 2">
    <name type="scientific">Lelliottia wanjuensis</name>
    <dbReference type="NCBI Taxonomy" id="3050585"/>
    <lineage>
        <taxon>Bacteria</taxon>
        <taxon>Pseudomonadati</taxon>
        <taxon>Pseudomonadota</taxon>
        <taxon>Gammaproteobacteria</taxon>
        <taxon>Enterobacterales</taxon>
        <taxon>Enterobacteriaceae</taxon>
        <taxon>Lelliottia</taxon>
    </lineage>
</organism>
<comment type="caution">
    <text evidence="1">The sequence shown here is derived from an EMBL/GenBank/DDBJ whole genome shotgun (WGS) entry which is preliminary data.</text>
</comment>
<dbReference type="GO" id="GO:0006259">
    <property type="term" value="P:DNA metabolic process"/>
    <property type="evidence" value="ECO:0007669"/>
    <property type="project" value="InterPro"/>
</dbReference>
<dbReference type="Proteomes" id="UP001223214">
    <property type="component" value="Unassembled WGS sequence"/>
</dbReference>
<keyword evidence="2" id="KW-1185">Reference proteome</keyword>
<reference evidence="1 2" key="1">
    <citation type="submission" date="2023-06" db="EMBL/GenBank/DDBJ databases">
        <title>Identification and characterization of antibiotic-resistant Gram-negative bacteria.</title>
        <authorList>
            <person name="Cho G.-S."/>
            <person name="Lee J."/>
            <person name="Tai E."/>
            <person name="Jeong S."/>
            <person name="Kim I."/>
            <person name="Kim B.-E."/>
            <person name="Jeong M.-I."/>
            <person name="Oh K.-K."/>
            <person name="Franz C.M.A.P."/>
        </authorList>
    </citation>
    <scope>NUCLEOTIDE SEQUENCE [LARGE SCALE GENOMIC DNA]</scope>
    <source>
        <strain evidence="1 2">V106_12</strain>
    </source>
</reference>
<protein>
    <submittedName>
        <fullName evidence="1">RecT family recombinase</fullName>
    </submittedName>
</protein>
<accession>A0AAP4FXA3</accession>
<evidence type="ECO:0000313" key="2">
    <source>
        <dbReference type="Proteomes" id="UP001223214"/>
    </source>
</evidence>
<sequence>MSNIVEFVKQQEPLFCGALTDQSVTWAKESQFAIQLFQKNDYLAKTALGNPTSAQNAIINVAAIGITLNPASKLAYLVPRDGMVCLDISYMGLLHLAQATGSIKWGQCKLVYSNDTYESNGLDTAPNHKYNAFGDRGVVVGGYCTVKTPDGDYLTEEMSLAEIKATEATSKAKNGPWKNFWEEMARKTIVKRASKYWPRADRLDNAIHVINEDEGIHQEPVMPHKSEDEIREDERRRQQEVIDQVQELCDDMAKTETMDDLKRIFADAYKRTAGMKLQQNVQAIYAECKSKLEVTSE</sequence>
<gene>
    <name evidence="1" type="ORF">QQF32_19465</name>
</gene>